<accession>A0A7W9E7M6</accession>
<protein>
    <recommendedName>
        <fullName evidence="4">DUF1109 domain-containing protein</fullName>
    </recommendedName>
</protein>
<evidence type="ECO:0008006" key="4">
    <source>
        <dbReference type="Google" id="ProtNLM"/>
    </source>
</evidence>
<feature type="transmembrane region" description="Helical" evidence="1">
    <location>
        <begin position="156"/>
        <end position="176"/>
    </location>
</feature>
<evidence type="ECO:0000313" key="2">
    <source>
        <dbReference type="EMBL" id="MBB5660129.1"/>
    </source>
</evidence>
<name>A0A7W9E7M6_9CAUL</name>
<reference evidence="2 3" key="1">
    <citation type="submission" date="2020-08" db="EMBL/GenBank/DDBJ databases">
        <title>Genomic Encyclopedia of Type Strains, Phase IV (KMG-IV): sequencing the most valuable type-strain genomes for metagenomic binning, comparative biology and taxonomic classification.</title>
        <authorList>
            <person name="Goeker M."/>
        </authorList>
    </citation>
    <scope>NUCLEOTIDE SEQUENCE [LARGE SCALE GENOMIC DNA]</scope>
    <source>
        <strain evidence="2 3">DSM 24448</strain>
    </source>
</reference>
<feature type="transmembrane region" description="Helical" evidence="1">
    <location>
        <begin position="121"/>
        <end position="144"/>
    </location>
</feature>
<dbReference type="Proteomes" id="UP000548978">
    <property type="component" value="Unassembled WGS sequence"/>
</dbReference>
<keyword evidence="1" id="KW-1133">Transmembrane helix</keyword>
<comment type="caution">
    <text evidence="2">The sequence shown here is derived from an EMBL/GenBank/DDBJ whole genome shotgun (WGS) entry which is preliminary data.</text>
</comment>
<feature type="transmembrane region" description="Helical" evidence="1">
    <location>
        <begin position="57"/>
        <end position="76"/>
    </location>
</feature>
<keyword evidence="1" id="KW-0812">Transmembrane</keyword>
<keyword evidence="1" id="KW-0472">Membrane</keyword>
<feature type="transmembrane region" description="Helical" evidence="1">
    <location>
        <begin position="25"/>
        <end position="45"/>
    </location>
</feature>
<feature type="transmembrane region" description="Helical" evidence="1">
    <location>
        <begin position="188"/>
        <end position="208"/>
    </location>
</feature>
<gene>
    <name evidence="2" type="ORF">FHS65_000869</name>
</gene>
<dbReference type="Pfam" id="PF06532">
    <property type="entry name" value="NrsF"/>
    <property type="match status" value="1"/>
</dbReference>
<dbReference type="InterPro" id="IPR009495">
    <property type="entry name" value="NrsF"/>
</dbReference>
<sequence>MKTDDLINALAAGIEPVRPARIHPLWIAAAFAASVGGVLLLLGLRPDLSSAMTGPTFWLKALYTTAMAGVALFLVTRLGRPGVAARRALYGVFGTVGVALVVAGVELALTPTADWTRSWLGLTWTYCARNILMMSVFAAPLIWLGARPLAPTRPMASGAALGLLTGAIAATAYGLHCPEATSPFVATWYTLGMALAAAIGAVIGRFALRW</sequence>
<dbReference type="RefSeq" id="WP_123287594.1">
    <property type="nucleotide sequence ID" value="NZ_JACIJB010000002.1"/>
</dbReference>
<evidence type="ECO:0000256" key="1">
    <source>
        <dbReference type="SAM" id="Phobius"/>
    </source>
</evidence>
<dbReference type="AlphaFoldDB" id="A0A7W9E7M6"/>
<dbReference type="OrthoDB" id="7764375at2"/>
<keyword evidence="3" id="KW-1185">Reference proteome</keyword>
<organism evidence="2 3">
    <name type="scientific">Brevundimonas halotolerans</name>
    <dbReference type="NCBI Taxonomy" id="69670"/>
    <lineage>
        <taxon>Bacteria</taxon>
        <taxon>Pseudomonadati</taxon>
        <taxon>Pseudomonadota</taxon>
        <taxon>Alphaproteobacteria</taxon>
        <taxon>Caulobacterales</taxon>
        <taxon>Caulobacteraceae</taxon>
        <taxon>Brevundimonas</taxon>
    </lineage>
</organism>
<proteinExistence type="predicted"/>
<feature type="transmembrane region" description="Helical" evidence="1">
    <location>
        <begin position="88"/>
        <end position="109"/>
    </location>
</feature>
<dbReference type="EMBL" id="JACIJB010000002">
    <property type="protein sequence ID" value="MBB5660129.1"/>
    <property type="molecule type" value="Genomic_DNA"/>
</dbReference>
<evidence type="ECO:0000313" key="3">
    <source>
        <dbReference type="Proteomes" id="UP000548978"/>
    </source>
</evidence>